<dbReference type="RefSeq" id="WP_083038204.1">
    <property type="nucleotide sequence ID" value="NZ_CP020557.1"/>
</dbReference>
<organism evidence="3 5">
    <name type="scientific">Paenibacillus larvae subsp. pulvifaciens</name>
    <dbReference type="NCBI Taxonomy" id="1477"/>
    <lineage>
        <taxon>Bacteria</taxon>
        <taxon>Bacillati</taxon>
        <taxon>Bacillota</taxon>
        <taxon>Bacilli</taxon>
        <taxon>Bacillales</taxon>
        <taxon>Paenibacillaceae</taxon>
        <taxon>Paenibacillus</taxon>
    </lineage>
</organism>
<dbReference type="EMBL" id="CP020557">
    <property type="protein sequence ID" value="ARF69673.1"/>
    <property type="molecule type" value="Genomic_DNA"/>
</dbReference>
<proteinExistence type="predicted"/>
<dbReference type="InterPro" id="IPR008822">
    <property type="entry name" value="Endonuclease_RusA-like"/>
</dbReference>
<dbReference type="InterPro" id="IPR036614">
    <property type="entry name" value="RusA-like_sf"/>
</dbReference>
<dbReference type="GO" id="GO:0006310">
    <property type="term" value="P:DNA recombination"/>
    <property type="evidence" value="ECO:0007669"/>
    <property type="project" value="InterPro"/>
</dbReference>
<protein>
    <recommendedName>
        <fullName evidence="6">Holliday junction resolvase</fullName>
    </recommendedName>
</protein>
<gene>
    <name evidence="1" type="ORF">B7C51_01050</name>
    <name evidence="2" type="ORF">B7C51_03375</name>
    <name evidence="3" type="ORF">B7C51_19300</name>
    <name evidence="4" type="ORF">B7C51_20315</name>
</gene>
<accession>A0A1V0UWB8</accession>
<evidence type="ECO:0000313" key="1">
    <source>
        <dbReference type="EMBL" id="ARF66695.1"/>
    </source>
</evidence>
<dbReference type="SUPFAM" id="SSF103084">
    <property type="entry name" value="Holliday junction resolvase RusA"/>
    <property type="match status" value="1"/>
</dbReference>
<dbReference type="EMBL" id="CP020557">
    <property type="protein sequence ID" value="ARF69504.1"/>
    <property type="molecule type" value="Genomic_DNA"/>
</dbReference>
<dbReference type="Pfam" id="PF05866">
    <property type="entry name" value="RusA"/>
    <property type="match status" value="1"/>
</dbReference>
<evidence type="ECO:0000313" key="4">
    <source>
        <dbReference type="EMBL" id="ARF69673.1"/>
    </source>
</evidence>
<dbReference type="EMBL" id="CP020557">
    <property type="protein sequence ID" value="ARF67057.1"/>
    <property type="molecule type" value="Genomic_DNA"/>
</dbReference>
<evidence type="ECO:0000313" key="3">
    <source>
        <dbReference type="EMBL" id="ARF69504.1"/>
    </source>
</evidence>
<reference evidence="3 5" key="1">
    <citation type="submission" date="2017-03" db="EMBL/GenBank/DDBJ databases">
        <title>Paenibacillus larvae genome sequencing.</title>
        <authorList>
            <person name="Dingman D.W."/>
        </authorList>
    </citation>
    <scope>NUCLEOTIDE SEQUENCE [LARGE SCALE GENOMIC DNA]</scope>
    <source>
        <strain evidence="3 5">SAG 10367</strain>
    </source>
</reference>
<evidence type="ECO:0000313" key="5">
    <source>
        <dbReference type="Proteomes" id="UP000192727"/>
    </source>
</evidence>
<evidence type="ECO:0000313" key="2">
    <source>
        <dbReference type="EMBL" id="ARF67057.1"/>
    </source>
</evidence>
<sequence length="124" mass="14917">MNRFILEGLVPSVNHMYRNAYKGKRAIRVLSKEAQEWYEETVILASNWRKKNGWKTAGGKVIVRLWFYFPDRRRRDTHNGLKILLDALEDARFYDDDKHALPQVMDYGIDRERPRVEIELERHE</sequence>
<dbReference type="Proteomes" id="UP000192727">
    <property type="component" value="Chromosome"/>
</dbReference>
<dbReference type="Gene3D" id="3.30.1330.70">
    <property type="entry name" value="Holliday junction resolvase RusA"/>
    <property type="match status" value="1"/>
</dbReference>
<dbReference type="EMBL" id="CP020557">
    <property type="protein sequence ID" value="ARF66695.1"/>
    <property type="molecule type" value="Genomic_DNA"/>
</dbReference>
<evidence type="ECO:0008006" key="6">
    <source>
        <dbReference type="Google" id="ProtNLM"/>
    </source>
</evidence>
<dbReference type="AlphaFoldDB" id="A0A1V0UWB8"/>
<dbReference type="GO" id="GO:0000287">
    <property type="term" value="F:magnesium ion binding"/>
    <property type="evidence" value="ECO:0007669"/>
    <property type="project" value="InterPro"/>
</dbReference>
<name>A0A1V0UWB8_9BACL</name>
<dbReference type="GO" id="GO:0006281">
    <property type="term" value="P:DNA repair"/>
    <property type="evidence" value="ECO:0007669"/>
    <property type="project" value="InterPro"/>
</dbReference>